<protein>
    <recommendedName>
        <fullName evidence="3">Exportin-1 C-terminal domain-containing protein</fullName>
    </recommendedName>
</protein>
<dbReference type="EMBL" id="JADBJN010000004">
    <property type="protein sequence ID" value="KAG5668921.1"/>
    <property type="molecule type" value="Genomic_DNA"/>
</dbReference>
<comment type="caution">
    <text evidence="1">The sequence shown here is derived from an EMBL/GenBank/DDBJ whole genome shotgun (WGS) entry which is preliminary data.</text>
</comment>
<name>A0A9J6BGB3_POLVA</name>
<keyword evidence="2" id="KW-1185">Reference proteome</keyword>
<gene>
    <name evidence="1" type="ORF">PVAND_016833</name>
</gene>
<dbReference type="OrthoDB" id="5548448at2759"/>
<evidence type="ECO:0000313" key="2">
    <source>
        <dbReference type="Proteomes" id="UP001107558"/>
    </source>
</evidence>
<organism evidence="1 2">
    <name type="scientific">Polypedilum vanderplanki</name>
    <name type="common">Sleeping chironomid midge</name>
    <dbReference type="NCBI Taxonomy" id="319348"/>
    <lineage>
        <taxon>Eukaryota</taxon>
        <taxon>Metazoa</taxon>
        <taxon>Ecdysozoa</taxon>
        <taxon>Arthropoda</taxon>
        <taxon>Hexapoda</taxon>
        <taxon>Insecta</taxon>
        <taxon>Pterygota</taxon>
        <taxon>Neoptera</taxon>
        <taxon>Endopterygota</taxon>
        <taxon>Diptera</taxon>
        <taxon>Nematocera</taxon>
        <taxon>Chironomoidea</taxon>
        <taxon>Chironomidae</taxon>
        <taxon>Chironominae</taxon>
        <taxon>Polypedilum</taxon>
        <taxon>Polypedilum</taxon>
    </lineage>
</organism>
<evidence type="ECO:0000313" key="1">
    <source>
        <dbReference type="EMBL" id="KAG5668921.1"/>
    </source>
</evidence>
<proteinExistence type="predicted"/>
<evidence type="ECO:0008006" key="3">
    <source>
        <dbReference type="Google" id="ProtNLM"/>
    </source>
</evidence>
<accession>A0A9J6BGB3</accession>
<reference evidence="1" key="1">
    <citation type="submission" date="2021-03" db="EMBL/GenBank/DDBJ databases">
        <title>Chromosome level genome of the anhydrobiotic midge Polypedilum vanderplanki.</title>
        <authorList>
            <person name="Yoshida Y."/>
            <person name="Kikawada T."/>
            <person name="Gusev O."/>
        </authorList>
    </citation>
    <scope>NUCLEOTIDE SEQUENCE</scope>
    <source>
        <strain evidence="1">NIAS01</strain>
        <tissue evidence="1">Whole body or cell culture</tissue>
    </source>
</reference>
<sequence length="258" mass="29787">MATAAFQNVDQRQECLRHLLEPIGARFDSVCAEASRLHNETHVPLFHLFIKPCENVFHRLPDIMLLFRNYLTINVAVMKVLIEMTTIQVATSGAVDLSRDFYEVCFRAMRCYMETQGQRIEKIYGDDEEQPDDVLIFVELFKKLTIQYVFEQAEHSVVANLGITILSNLMPKMYPLLERFPDIAMAYYKSLNCFIELLVCNNELHQLPAEILNHIFITIKIGLTSFTYPEIQGHSLDLLITFGDSLIQEHRKSFAAFT</sequence>
<dbReference type="AlphaFoldDB" id="A0A9J6BGB3"/>
<dbReference type="Proteomes" id="UP001107558">
    <property type="component" value="Chromosome 4"/>
</dbReference>